<evidence type="ECO:0000313" key="2">
    <source>
        <dbReference type="EMBL" id="SHE82383.1"/>
    </source>
</evidence>
<proteinExistence type="predicted"/>
<dbReference type="EMBL" id="FQVB01000007">
    <property type="protein sequence ID" value="SHE82383.1"/>
    <property type="molecule type" value="Genomic_DNA"/>
</dbReference>
<reference evidence="3" key="1">
    <citation type="submission" date="2016-11" db="EMBL/GenBank/DDBJ databases">
        <authorList>
            <person name="Varghese N."/>
            <person name="Submissions S."/>
        </authorList>
    </citation>
    <scope>NUCLEOTIDE SEQUENCE [LARGE SCALE GENOMIC DNA]</scope>
    <source>
        <strain evidence="3">DSM 9756</strain>
    </source>
</reference>
<sequence length="56" mass="6399">MPIVFEEVIAETGEEPRTVDRPEAPRVAEGSPEEDLRIFRRLQARADYRASRLSAD</sequence>
<protein>
    <submittedName>
        <fullName evidence="2">Uncharacterized protein</fullName>
    </submittedName>
</protein>
<dbReference type="Proteomes" id="UP000184076">
    <property type="component" value="Unassembled WGS sequence"/>
</dbReference>
<evidence type="ECO:0000313" key="3">
    <source>
        <dbReference type="Proteomes" id="UP000184076"/>
    </source>
</evidence>
<feature type="region of interest" description="Disordered" evidence="1">
    <location>
        <begin position="9"/>
        <end position="33"/>
    </location>
</feature>
<organism evidence="2 3">
    <name type="scientific">Desulfacinum infernum DSM 9756</name>
    <dbReference type="NCBI Taxonomy" id="1121391"/>
    <lineage>
        <taxon>Bacteria</taxon>
        <taxon>Pseudomonadati</taxon>
        <taxon>Thermodesulfobacteriota</taxon>
        <taxon>Syntrophobacteria</taxon>
        <taxon>Syntrophobacterales</taxon>
        <taxon>Syntrophobacteraceae</taxon>
        <taxon>Desulfacinum</taxon>
    </lineage>
</organism>
<gene>
    <name evidence="2" type="ORF">SAMN02745206_00905</name>
</gene>
<feature type="compositionally biased region" description="Basic and acidic residues" evidence="1">
    <location>
        <begin position="14"/>
        <end position="26"/>
    </location>
</feature>
<accession>A0A1M4WMV2</accession>
<name>A0A1M4WMV2_9BACT</name>
<dbReference type="STRING" id="1121391.SAMN02745206_00905"/>
<dbReference type="AlphaFoldDB" id="A0A1M4WMV2"/>
<keyword evidence="3" id="KW-1185">Reference proteome</keyword>
<evidence type="ECO:0000256" key="1">
    <source>
        <dbReference type="SAM" id="MobiDB-lite"/>
    </source>
</evidence>
<dbReference type="RefSeq" id="WP_178371902.1">
    <property type="nucleotide sequence ID" value="NZ_FQVB01000007.1"/>
</dbReference>